<feature type="domain" description="Polysaccharide pyruvyl transferase" evidence="1">
    <location>
        <begin position="14"/>
        <end position="161"/>
    </location>
</feature>
<organism evidence="2">
    <name type="scientific">hydrothermal vent metagenome</name>
    <dbReference type="NCBI Taxonomy" id="652676"/>
    <lineage>
        <taxon>unclassified sequences</taxon>
        <taxon>metagenomes</taxon>
        <taxon>ecological metagenomes</taxon>
    </lineage>
</organism>
<gene>
    <name evidence="2" type="ORF">MNBD_DELTA03-1743</name>
</gene>
<dbReference type="Pfam" id="PF04230">
    <property type="entry name" value="PS_pyruv_trans"/>
    <property type="match status" value="1"/>
</dbReference>
<sequence>MRTITVLGNNSGRNAGDNAILGNLLEDFSQVRQDLHFRVPTLNAAFVRENFGRYNVEALGQMPWNLAVKNFGLPLYRAMTNTDMILITDNILFDRQLNNPLVNYLRAISLFAPFSRKKAIPIVFYNASIGPIDTPPGKRALQKVMDASRLVIARDENTRDLIHT</sequence>
<dbReference type="InterPro" id="IPR007345">
    <property type="entry name" value="Polysacch_pyruvyl_Trfase"/>
</dbReference>
<accession>A0A3B0VGY4</accession>
<name>A0A3B0VGY4_9ZZZZ</name>
<evidence type="ECO:0000259" key="1">
    <source>
        <dbReference type="Pfam" id="PF04230"/>
    </source>
</evidence>
<proteinExistence type="predicted"/>
<dbReference type="AlphaFoldDB" id="A0A3B0VGY4"/>
<evidence type="ECO:0000313" key="2">
    <source>
        <dbReference type="EMBL" id="VAW39910.1"/>
    </source>
</evidence>
<dbReference type="EMBL" id="UOEX01000307">
    <property type="protein sequence ID" value="VAW39910.1"/>
    <property type="molecule type" value="Genomic_DNA"/>
</dbReference>
<protein>
    <recommendedName>
        <fullName evidence="1">Polysaccharide pyruvyl transferase domain-containing protein</fullName>
    </recommendedName>
</protein>
<reference evidence="2" key="1">
    <citation type="submission" date="2018-06" db="EMBL/GenBank/DDBJ databases">
        <authorList>
            <person name="Zhirakovskaya E."/>
        </authorList>
    </citation>
    <scope>NUCLEOTIDE SEQUENCE</scope>
</reference>
<feature type="non-terminal residue" evidence="2">
    <location>
        <position position="164"/>
    </location>
</feature>